<accession>A0A1I7V833</accession>
<sequence length="205" mass="23242">MCFSDLCPTSLVHRHSIAVQDYLVIECRKFSYAALTISQTRLHVNIRKKIHDIDRFHHLPVVLYQGNRQFKEVLQHLNLVVRNLAKATSNHFNALGAAMPVKLDDKPVLSSRMYRSYSPSEILPIHPSNFMSINGHNDQLYQKTEYELPSLWSNDQGPHISVYDSTGENFVSFTQSTTDTGGQSASRYTVILPELYANGFGGRNS</sequence>
<proteinExistence type="predicted"/>
<dbReference type="Proteomes" id="UP000095285">
    <property type="component" value="Unassembled WGS sequence"/>
</dbReference>
<evidence type="ECO:0000313" key="2">
    <source>
        <dbReference type="WBParaSite" id="EN70_10907"/>
    </source>
</evidence>
<reference evidence="1" key="1">
    <citation type="submission" date="2012-04" db="EMBL/GenBank/DDBJ databases">
        <title>The Genome Sequence of Loa loa.</title>
        <authorList>
            <consortium name="The Broad Institute Genome Sequencing Platform"/>
            <consortium name="Broad Institute Genome Sequencing Center for Infectious Disease"/>
            <person name="Nutman T.B."/>
            <person name="Fink D.L."/>
            <person name="Russ C."/>
            <person name="Young S."/>
            <person name="Zeng Q."/>
            <person name="Gargeya S."/>
            <person name="Alvarado L."/>
            <person name="Berlin A."/>
            <person name="Chapman S.B."/>
            <person name="Chen Z."/>
            <person name="Freedman E."/>
            <person name="Gellesch M."/>
            <person name="Goldberg J."/>
            <person name="Griggs A."/>
            <person name="Gujja S."/>
            <person name="Heilman E.R."/>
            <person name="Heiman D."/>
            <person name="Howarth C."/>
            <person name="Mehta T."/>
            <person name="Neiman D."/>
            <person name="Pearson M."/>
            <person name="Roberts A."/>
            <person name="Saif S."/>
            <person name="Shea T."/>
            <person name="Shenoy N."/>
            <person name="Sisk P."/>
            <person name="Stolte C."/>
            <person name="Sykes S."/>
            <person name="White J."/>
            <person name="Yandava C."/>
            <person name="Haas B."/>
            <person name="Henn M.R."/>
            <person name="Nusbaum C."/>
            <person name="Birren B."/>
        </authorList>
    </citation>
    <scope>NUCLEOTIDE SEQUENCE [LARGE SCALE GENOMIC DNA]</scope>
</reference>
<dbReference type="AlphaFoldDB" id="A0A1I7V833"/>
<name>A0A1I7V833_LOALO</name>
<dbReference type="WBParaSite" id="EN70_10907">
    <property type="protein sequence ID" value="EN70_10907"/>
    <property type="gene ID" value="EN70_10907"/>
</dbReference>
<protein>
    <submittedName>
        <fullName evidence="2">Ribonuclease H-like domain-containing protein</fullName>
    </submittedName>
</protein>
<keyword evidence="1" id="KW-1185">Reference proteome</keyword>
<organism evidence="1 2">
    <name type="scientific">Loa loa</name>
    <name type="common">Eye worm</name>
    <name type="synonym">Filaria loa</name>
    <dbReference type="NCBI Taxonomy" id="7209"/>
    <lineage>
        <taxon>Eukaryota</taxon>
        <taxon>Metazoa</taxon>
        <taxon>Ecdysozoa</taxon>
        <taxon>Nematoda</taxon>
        <taxon>Chromadorea</taxon>
        <taxon>Rhabditida</taxon>
        <taxon>Spirurina</taxon>
        <taxon>Spiruromorpha</taxon>
        <taxon>Filarioidea</taxon>
        <taxon>Onchocercidae</taxon>
        <taxon>Loa</taxon>
    </lineage>
</organism>
<evidence type="ECO:0000313" key="1">
    <source>
        <dbReference type="Proteomes" id="UP000095285"/>
    </source>
</evidence>
<reference evidence="2" key="2">
    <citation type="submission" date="2016-11" db="UniProtKB">
        <authorList>
            <consortium name="WormBaseParasite"/>
        </authorList>
    </citation>
    <scope>IDENTIFICATION</scope>
</reference>